<feature type="compositionally biased region" description="Acidic residues" evidence="5">
    <location>
        <begin position="621"/>
        <end position="636"/>
    </location>
</feature>
<dbReference type="Pfam" id="PF01926">
    <property type="entry name" value="MMR_HSR1"/>
    <property type="match status" value="1"/>
</dbReference>
<dbReference type="PANTHER" id="PTHR45709">
    <property type="entry name" value="LARGE SUBUNIT GTPASE 1 HOMOLOG-RELATED"/>
    <property type="match status" value="1"/>
</dbReference>
<dbReference type="InterPro" id="IPR006073">
    <property type="entry name" value="GTP-bd"/>
</dbReference>
<evidence type="ECO:0000259" key="6">
    <source>
        <dbReference type="Pfam" id="PF01926"/>
    </source>
</evidence>
<dbReference type="GeneID" id="92376035"/>
<feature type="region of interest" description="Disordered" evidence="5">
    <location>
        <begin position="359"/>
        <end position="380"/>
    </location>
</feature>
<evidence type="ECO:0000256" key="5">
    <source>
        <dbReference type="SAM" id="MobiDB-lite"/>
    </source>
</evidence>
<dbReference type="Gene3D" id="3.40.50.300">
    <property type="entry name" value="P-loop containing nucleotide triphosphate hydrolases"/>
    <property type="match status" value="1"/>
</dbReference>
<evidence type="ECO:0000256" key="3">
    <source>
        <dbReference type="ARBA" id="ARBA00022801"/>
    </source>
</evidence>
<dbReference type="InterPro" id="IPR027417">
    <property type="entry name" value="P-loop_NTPase"/>
</dbReference>
<gene>
    <name evidence="7" type="ORF">TEOVI_000209500</name>
</gene>
<keyword evidence="2" id="KW-0547">Nucleotide-binding</keyword>
<feature type="region of interest" description="Disordered" evidence="5">
    <location>
        <begin position="1"/>
        <end position="24"/>
    </location>
</feature>
<keyword evidence="4" id="KW-0342">GTP-binding</keyword>
<evidence type="ECO:0000313" key="8">
    <source>
        <dbReference type="Proteomes" id="UP000195570"/>
    </source>
</evidence>
<keyword evidence="3" id="KW-0378">Hydrolase</keyword>
<evidence type="ECO:0000256" key="2">
    <source>
        <dbReference type="ARBA" id="ARBA00022741"/>
    </source>
</evidence>
<protein>
    <submittedName>
        <fullName evidence="7">GTP-binding protein, putative</fullName>
    </submittedName>
</protein>
<keyword evidence="1" id="KW-0963">Cytoplasm</keyword>
<feature type="compositionally biased region" description="Basic residues" evidence="5">
    <location>
        <begin position="13"/>
        <end position="23"/>
    </location>
</feature>
<proteinExistence type="predicted"/>
<accession>A0A1G4IDR4</accession>
<reference evidence="7" key="1">
    <citation type="submission" date="2016-09" db="EMBL/GenBank/DDBJ databases">
        <authorList>
            <person name="Hebert L."/>
            <person name="Moumen B."/>
        </authorList>
    </citation>
    <scope>NUCLEOTIDE SEQUENCE [LARGE SCALE GENOMIC DNA]</scope>
    <source>
        <strain evidence="7">OVI</strain>
    </source>
</reference>
<dbReference type="GO" id="GO:0003924">
    <property type="term" value="F:GTPase activity"/>
    <property type="evidence" value="ECO:0007669"/>
    <property type="project" value="InterPro"/>
</dbReference>
<dbReference type="EMBL" id="CZPT02001461">
    <property type="protein sequence ID" value="SCU70521.1"/>
    <property type="molecule type" value="Genomic_DNA"/>
</dbReference>
<dbReference type="SUPFAM" id="SSF52540">
    <property type="entry name" value="P-loop containing nucleoside triphosphate hydrolases"/>
    <property type="match status" value="1"/>
</dbReference>
<dbReference type="GO" id="GO:0005829">
    <property type="term" value="C:cytosol"/>
    <property type="evidence" value="ECO:0007669"/>
    <property type="project" value="TreeGrafter"/>
</dbReference>
<evidence type="ECO:0000256" key="4">
    <source>
        <dbReference type="ARBA" id="ARBA00023134"/>
    </source>
</evidence>
<feature type="region of interest" description="Disordered" evidence="5">
    <location>
        <begin position="763"/>
        <end position="814"/>
    </location>
</feature>
<dbReference type="RefSeq" id="XP_067081321.1">
    <property type="nucleotide sequence ID" value="XM_067225220.1"/>
</dbReference>
<feature type="region of interest" description="Disordered" evidence="5">
    <location>
        <begin position="263"/>
        <end position="283"/>
    </location>
</feature>
<keyword evidence="8" id="KW-1185">Reference proteome</keyword>
<dbReference type="InterPro" id="IPR043358">
    <property type="entry name" value="GNL1-like"/>
</dbReference>
<dbReference type="AlphaFoldDB" id="A0A1G4IDR4"/>
<name>A0A1G4IDR4_TRYEQ</name>
<dbReference type="GO" id="GO:0005525">
    <property type="term" value="F:GTP binding"/>
    <property type="evidence" value="ECO:0007669"/>
    <property type="project" value="UniProtKB-KW"/>
</dbReference>
<organism evidence="7 8">
    <name type="scientific">Trypanosoma equiperdum</name>
    <dbReference type="NCBI Taxonomy" id="5694"/>
    <lineage>
        <taxon>Eukaryota</taxon>
        <taxon>Discoba</taxon>
        <taxon>Euglenozoa</taxon>
        <taxon>Kinetoplastea</taxon>
        <taxon>Metakinetoplastina</taxon>
        <taxon>Trypanosomatida</taxon>
        <taxon>Trypanosomatidae</taxon>
        <taxon>Trypanosoma</taxon>
    </lineage>
</organism>
<evidence type="ECO:0000256" key="1">
    <source>
        <dbReference type="ARBA" id="ARBA00022490"/>
    </source>
</evidence>
<feature type="region of interest" description="Disordered" evidence="5">
    <location>
        <begin position="607"/>
        <end position="640"/>
    </location>
</feature>
<comment type="caution">
    <text evidence="7">The sequence shown here is derived from an EMBL/GenBank/DDBJ whole genome shotgun (WGS) entry which is preliminary data.</text>
</comment>
<sequence length="814" mass="91347">MQSLGRSIQRSKQAAKRSSRTKYRQMMEAERNAAMVREMEEQEHQRRKGAPLKSIWETNNLEEFLLIADAQEKGYEAARDLHLVVDGTPHVVTNDKVLPLSDDRVDWLKISELLTIPRRPQWSYDMTAQEVQSLEASAFFEWRRRLAKLEEKHKVVMTPYEKNLEVWRQLWRVTERADIVLMILDARNPLVFRCADFELSVRETMGKAGKPKEVVFLLNKSDLLTEEQRRVWADYFTERGEAFIFFSATPSDSKKKESVHCAGVDGESEHDGSEGVASDHMTGSAGIGAEREVTTLGNDEDEDLFSVDNEKDFSKLMRNKKEKRRHNKKSLRAPVVVANPYQLIHQRKVCKEQLILRKQQPQNLNRPPQPLTADEKARDDRVSKLSSLDPWAVLDPEQLLDRLAMWRKSCSITDTETPLMVGLVGYPNVGKSSTINAILGCKKVVVSATPGKTKHFQTLVIPNERRVALCDCPGLVFPSFASTRAQMVCDGILPIDTATDVEAAIAILCQRIPRQVLEQQFNVSLRAGDDRDESHSLMERLLNAVARRRGYLGAHDRPNRSRAGRDILKLYVDGVLLYVEPPPSYHPRVSDIAAYVSQYKGKEGVIVDKSKRDSNHSVTEADLDGASEGDGDEWEDASSCASDLDDYDAEAWEALDRAAADRALSDADSVGSRDLEGDNGVADMAVPKFYVRPKGACGTLTRQEALNAEANVKRILMGMKNAARRRRRTNHQLDPADDVFINAEGEVELIIDDDDGIVEIGGASPCGKGGSSPRAVQAVENTKKMSKRQMRRELKRSGAGPVNPTTRRQVVQGY</sequence>
<dbReference type="PANTHER" id="PTHR45709:SF2">
    <property type="entry name" value="LARGE SUBUNIT GTPASE 1 HOMOLOG"/>
    <property type="match status" value="1"/>
</dbReference>
<feature type="compositionally biased region" description="Polar residues" evidence="5">
    <location>
        <begin position="1"/>
        <end position="12"/>
    </location>
</feature>
<feature type="compositionally biased region" description="Polar residues" evidence="5">
    <location>
        <begin position="803"/>
        <end position="814"/>
    </location>
</feature>
<dbReference type="VEuPathDB" id="TriTrypDB:TEOVI_000209500"/>
<dbReference type="Proteomes" id="UP000195570">
    <property type="component" value="Unassembled WGS sequence"/>
</dbReference>
<feature type="domain" description="G" evidence="6">
    <location>
        <begin position="421"/>
        <end position="478"/>
    </location>
</feature>
<evidence type="ECO:0000313" key="7">
    <source>
        <dbReference type="EMBL" id="SCU70521.1"/>
    </source>
</evidence>